<accession>A0ACC0AQS3</accession>
<name>A0ACC0AQS3_CATRO</name>
<gene>
    <name evidence="1" type="ORF">M9H77_22651</name>
</gene>
<proteinExistence type="predicted"/>
<sequence>MQMFDVHREQGAILIYIGDLDILDYAAHVQSNIAPNNTVVECLGSNIEENFYDTREKGLANASNGSDSTYMVGSDEREENVVNAELVSVSQLDMEEYSNMTNDEYAEYMGLKHSGKIVELECHVARKSGWRIHASPFNETVAFQIKTLKGTPHVCTWSSKNKSANSRWISRNYTREIGHGKKIDVMGLKSTVKRKFKVDISTAQVYRARNKAIESIQVVTTLNVPQEGGNILNKETRKGRGRSTSEGWRENERERGNYSSGRNCKERGIFIGIRNGRGRGYGGEKKDHNGPLCWFGNWNGIGLSRMSQFRHMNQANVVARTRNPDQRFDHVYSSSRIVSCNFVFS</sequence>
<protein>
    <submittedName>
        <fullName evidence="1">Uncharacterized protein</fullName>
    </submittedName>
</protein>
<keyword evidence="2" id="KW-1185">Reference proteome</keyword>
<dbReference type="Proteomes" id="UP001060085">
    <property type="component" value="Linkage Group LG05"/>
</dbReference>
<organism evidence="1 2">
    <name type="scientific">Catharanthus roseus</name>
    <name type="common">Madagascar periwinkle</name>
    <name type="synonym">Vinca rosea</name>
    <dbReference type="NCBI Taxonomy" id="4058"/>
    <lineage>
        <taxon>Eukaryota</taxon>
        <taxon>Viridiplantae</taxon>
        <taxon>Streptophyta</taxon>
        <taxon>Embryophyta</taxon>
        <taxon>Tracheophyta</taxon>
        <taxon>Spermatophyta</taxon>
        <taxon>Magnoliopsida</taxon>
        <taxon>eudicotyledons</taxon>
        <taxon>Gunneridae</taxon>
        <taxon>Pentapetalae</taxon>
        <taxon>asterids</taxon>
        <taxon>lamiids</taxon>
        <taxon>Gentianales</taxon>
        <taxon>Apocynaceae</taxon>
        <taxon>Rauvolfioideae</taxon>
        <taxon>Vinceae</taxon>
        <taxon>Catharanthinae</taxon>
        <taxon>Catharanthus</taxon>
    </lineage>
</organism>
<dbReference type="EMBL" id="CM044705">
    <property type="protein sequence ID" value="KAI5663328.1"/>
    <property type="molecule type" value="Genomic_DNA"/>
</dbReference>
<reference evidence="2" key="1">
    <citation type="journal article" date="2023" name="Nat. Plants">
        <title>Single-cell RNA sequencing provides a high-resolution roadmap for understanding the multicellular compartmentation of specialized metabolism.</title>
        <authorList>
            <person name="Sun S."/>
            <person name="Shen X."/>
            <person name="Li Y."/>
            <person name="Li Y."/>
            <person name="Wang S."/>
            <person name="Li R."/>
            <person name="Zhang H."/>
            <person name="Shen G."/>
            <person name="Guo B."/>
            <person name="Wei J."/>
            <person name="Xu J."/>
            <person name="St-Pierre B."/>
            <person name="Chen S."/>
            <person name="Sun C."/>
        </authorList>
    </citation>
    <scope>NUCLEOTIDE SEQUENCE [LARGE SCALE GENOMIC DNA]</scope>
</reference>
<evidence type="ECO:0000313" key="2">
    <source>
        <dbReference type="Proteomes" id="UP001060085"/>
    </source>
</evidence>
<comment type="caution">
    <text evidence="1">The sequence shown here is derived from an EMBL/GenBank/DDBJ whole genome shotgun (WGS) entry which is preliminary data.</text>
</comment>
<evidence type="ECO:0000313" key="1">
    <source>
        <dbReference type="EMBL" id="KAI5663328.1"/>
    </source>
</evidence>